<protein>
    <submittedName>
        <fullName evidence="7">Organic cation transporter protein-like</fullName>
    </submittedName>
</protein>
<dbReference type="GeneID" id="106813945"/>
<reference evidence="7" key="1">
    <citation type="submission" date="2025-08" db="UniProtKB">
        <authorList>
            <consortium name="RefSeq"/>
        </authorList>
    </citation>
    <scope>IDENTIFICATION</scope>
</reference>
<evidence type="ECO:0000256" key="2">
    <source>
        <dbReference type="ARBA" id="ARBA00022692"/>
    </source>
</evidence>
<keyword evidence="3 5" id="KW-1133">Transmembrane helix</keyword>
<organism evidence="6 7">
    <name type="scientific">Priapulus caudatus</name>
    <name type="common">Priapulid worm</name>
    <dbReference type="NCBI Taxonomy" id="37621"/>
    <lineage>
        <taxon>Eukaryota</taxon>
        <taxon>Metazoa</taxon>
        <taxon>Ecdysozoa</taxon>
        <taxon>Scalidophora</taxon>
        <taxon>Priapulida</taxon>
        <taxon>Priapulimorpha</taxon>
        <taxon>Priapulimorphida</taxon>
        <taxon>Priapulidae</taxon>
        <taxon>Priapulus</taxon>
    </lineage>
</organism>
<dbReference type="RefSeq" id="XP_014673677.1">
    <property type="nucleotide sequence ID" value="XM_014818191.1"/>
</dbReference>
<accession>A0ABM1ENA6</accession>
<evidence type="ECO:0000256" key="4">
    <source>
        <dbReference type="ARBA" id="ARBA00023136"/>
    </source>
</evidence>
<sequence length="203" mass="21701">MAPVLVDDVITLLGTGRTQCTVFVLLSLMSLPAAWVVMSGTFTAVVPPYECEQWTLADAAGAPLSRDDVARANATRGDAAADPYRWWNSSASDQCSREGANGSVYACALWSYEEIEQPSIVAEWDLVCDRAVLCQVSSAVVMAGCMAGSLVCPFLSDSYGRRPTTIVFTWLFLALGVANAFVDSYTGYVVVRGFLVAAVQASE</sequence>
<keyword evidence="6" id="KW-1185">Reference proteome</keyword>
<evidence type="ECO:0000313" key="6">
    <source>
        <dbReference type="Proteomes" id="UP000695022"/>
    </source>
</evidence>
<evidence type="ECO:0000313" key="7">
    <source>
        <dbReference type="RefSeq" id="XP_014673677.1"/>
    </source>
</evidence>
<proteinExistence type="predicted"/>
<comment type="subcellular location">
    <subcellularLocation>
        <location evidence="1">Membrane</location>
        <topology evidence="1">Multi-pass membrane protein</topology>
    </subcellularLocation>
</comment>
<name>A0ABM1ENA6_PRICU</name>
<dbReference type="InterPro" id="IPR036259">
    <property type="entry name" value="MFS_trans_sf"/>
</dbReference>
<dbReference type="SUPFAM" id="SSF103473">
    <property type="entry name" value="MFS general substrate transporter"/>
    <property type="match status" value="1"/>
</dbReference>
<keyword evidence="4 5" id="KW-0472">Membrane</keyword>
<dbReference type="InterPro" id="IPR005828">
    <property type="entry name" value="MFS_sugar_transport-like"/>
</dbReference>
<evidence type="ECO:0000256" key="5">
    <source>
        <dbReference type="SAM" id="Phobius"/>
    </source>
</evidence>
<evidence type="ECO:0000256" key="1">
    <source>
        <dbReference type="ARBA" id="ARBA00004141"/>
    </source>
</evidence>
<dbReference type="Proteomes" id="UP000695022">
    <property type="component" value="Unplaced"/>
</dbReference>
<dbReference type="Gene3D" id="1.20.1250.20">
    <property type="entry name" value="MFS general substrate transporter like domains"/>
    <property type="match status" value="1"/>
</dbReference>
<evidence type="ECO:0000256" key="3">
    <source>
        <dbReference type="ARBA" id="ARBA00022989"/>
    </source>
</evidence>
<dbReference type="Pfam" id="PF00083">
    <property type="entry name" value="Sugar_tr"/>
    <property type="match status" value="1"/>
</dbReference>
<dbReference type="PANTHER" id="PTHR24064">
    <property type="entry name" value="SOLUTE CARRIER FAMILY 22 MEMBER"/>
    <property type="match status" value="1"/>
</dbReference>
<feature type="transmembrane region" description="Helical" evidence="5">
    <location>
        <begin position="163"/>
        <end position="182"/>
    </location>
</feature>
<gene>
    <name evidence="7" type="primary">LOC106813945</name>
</gene>
<keyword evidence="2 5" id="KW-0812">Transmembrane</keyword>